<sequence>MSEGAGEAANALKGYLPKAAQPYAEPVARAVGAVGGSFTPAGVRKAITPLPMSDQQLATVNALRARDPNFPMTAGQATESPGLMSLEARSANTRGIPEQQDRAFTGGVMRESGIPSNDFRDIGPGGDAV</sequence>
<evidence type="ECO:0000313" key="3">
    <source>
        <dbReference type="Proteomes" id="UP000750711"/>
    </source>
</evidence>
<dbReference type="Proteomes" id="UP000750711">
    <property type="component" value="Unassembled WGS sequence"/>
</dbReference>
<protein>
    <submittedName>
        <fullName evidence="2">Uncharacterized protein</fullName>
    </submittedName>
</protein>
<gene>
    <name evidence="2" type="ORF">GP486_008892</name>
</gene>
<accession>A0A9P8KUL3</accession>
<dbReference type="AlphaFoldDB" id="A0A9P8KUL3"/>
<feature type="non-terminal residue" evidence="2">
    <location>
        <position position="129"/>
    </location>
</feature>
<proteinExistence type="predicted"/>
<reference evidence="2" key="1">
    <citation type="submission" date="2021-03" db="EMBL/GenBank/DDBJ databases">
        <title>Comparative genomics and phylogenomic investigation of the class Geoglossomycetes provide insights into ecological specialization and systematics.</title>
        <authorList>
            <person name="Melie T."/>
            <person name="Pirro S."/>
            <person name="Miller A.N."/>
            <person name="Quandt A."/>
        </authorList>
    </citation>
    <scope>NUCLEOTIDE SEQUENCE</scope>
    <source>
        <strain evidence="2">CAQ_001_2017</strain>
    </source>
</reference>
<dbReference type="EMBL" id="JAGHQM010004320">
    <property type="protein sequence ID" value="KAH0536319.1"/>
    <property type="molecule type" value="Genomic_DNA"/>
</dbReference>
<evidence type="ECO:0000256" key="1">
    <source>
        <dbReference type="SAM" id="MobiDB-lite"/>
    </source>
</evidence>
<organism evidence="2 3">
    <name type="scientific">Trichoglossum hirsutum</name>
    <dbReference type="NCBI Taxonomy" id="265104"/>
    <lineage>
        <taxon>Eukaryota</taxon>
        <taxon>Fungi</taxon>
        <taxon>Dikarya</taxon>
        <taxon>Ascomycota</taxon>
        <taxon>Pezizomycotina</taxon>
        <taxon>Geoglossomycetes</taxon>
        <taxon>Geoglossales</taxon>
        <taxon>Geoglossaceae</taxon>
        <taxon>Trichoglossum</taxon>
    </lineage>
</organism>
<keyword evidence="3" id="KW-1185">Reference proteome</keyword>
<evidence type="ECO:0000313" key="2">
    <source>
        <dbReference type="EMBL" id="KAH0536319.1"/>
    </source>
</evidence>
<name>A0A9P8KUL3_9PEZI</name>
<feature type="region of interest" description="Disordered" evidence="1">
    <location>
        <begin position="92"/>
        <end position="129"/>
    </location>
</feature>
<comment type="caution">
    <text evidence="2">The sequence shown here is derived from an EMBL/GenBank/DDBJ whole genome shotgun (WGS) entry which is preliminary data.</text>
</comment>